<dbReference type="GO" id="GO:0005886">
    <property type="term" value="C:plasma membrane"/>
    <property type="evidence" value="ECO:0007669"/>
    <property type="project" value="UniProtKB-SubCell"/>
</dbReference>
<dbReference type="GO" id="GO:0043952">
    <property type="term" value="P:protein transport by the Sec complex"/>
    <property type="evidence" value="ECO:0007669"/>
    <property type="project" value="UniProtKB-UniRule"/>
</dbReference>
<keyword evidence="2 9" id="KW-0813">Transport</keyword>
<dbReference type="HAMAP" id="MF_01464_B">
    <property type="entry name" value="SecF_B"/>
    <property type="match status" value="1"/>
</dbReference>
<evidence type="ECO:0000313" key="13">
    <source>
        <dbReference type="Proteomes" id="UP000013167"/>
    </source>
</evidence>
<dbReference type="InterPro" id="IPR022813">
    <property type="entry name" value="SecD/SecF_arch_bac"/>
</dbReference>
<feature type="compositionally biased region" description="Low complexity" evidence="10">
    <location>
        <begin position="343"/>
        <end position="354"/>
    </location>
</feature>
<dbReference type="PANTHER" id="PTHR30081">
    <property type="entry name" value="PROTEIN-EXPORT MEMBRANE PROTEIN SEC"/>
    <property type="match status" value="1"/>
</dbReference>
<dbReference type="NCBIfam" id="TIGR00966">
    <property type="entry name" value="transloc_SecF"/>
    <property type="match status" value="1"/>
</dbReference>
<feature type="transmembrane region" description="Helical" evidence="9">
    <location>
        <begin position="254"/>
        <end position="273"/>
    </location>
</feature>
<sequence>MSFSTFGNDLYSGKRSVPVVPQRRRFYLVSLVVLAIAVGGLLFKGLNLGLEFRGGSEFRVAATSAPADYEAKAREAVRSSGEGNSANITKLGTGTIRIQTERLSDEASAKVKAALVQTFGVQDKDVSATFIGPSWGTTVSQKALQALVIFLLLVALVMALYFRTWKMAAAALVALGHDMVITVGVYALTGFEVSPATMIGFLTVLGYSIYDTVVVFDKVRENTAEAFANGRSTYAQAANLAVNQTMVRSINTTVVGALPILAVLIVGIVWLGPGVLLDLSLVLFIGLVVGAYSSIFIATPILVSLRRRDPAVVDLEKRAKRSQAARAKVAARTGGTGSDSSDESSPTAPSEPAAGVDGEATAYRPSGAEGVDGASTVTGRAVHKWVQAGQTGQTGPRNQPKRTPKSRR</sequence>
<feature type="compositionally biased region" description="Polar residues" evidence="10">
    <location>
        <begin position="388"/>
        <end position="397"/>
    </location>
</feature>
<keyword evidence="3 9" id="KW-1003">Cell membrane</keyword>
<dbReference type="GO" id="GO:0015450">
    <property type="term" value="F:protein-transporting ATPase activity"/>
    <property type="evidence" value="ECO:0007669"/>
    <property type="project" value="InterPro"/>
</dbReference>
<evidence type="ECO:0000256" key="5">
    <source>
        <dbReference type="ARBA" id="ARBA00022927"/>
    </source>
</evidence>
<dbReference type="PRINTS" id="PR01755">
    <property type="entry name" value="SECFTRNLCASE"/>
</dbReference>
<dbReference type="SUPFAM" id="SSF82866">
    <property type="entry name" value="Multidrug efflux transporter AcrB transmembrane domain"/>
    <property type="match status" value="1"/>
</dbReference>
<comment type="caution">
    <text evidence="12">The sequence shown here is derived from an EMBL/GenBank/DDBJ whole genome shotgun (WGS) entry which is preliminary data.</text>
</comment>
<evidence type="ECO:0000256" key="3">
    <source>
        <dbReference type="ARBA" id="ARBA00022475"/>
    </source>
</evidence>
<feature type="transmembrane region" description="Helical" evidence="9">
    <location>
        <begin position="169"/>
        <end position="187"/>
    </location>
</feature>
<dbReference type="InterPro" id="IPR022646">
    <property type="entry name" value="SecD/SecF_CS"/>
</dbReference>
<protein>
    <recommendedName>
        <fullName evidence="9">Protein-export membrane protein SecF</fullName>
    </recommendedName>
</protein>
<dbReference type="Gene3D" id="1.20.1640.10">
    <property type="entry name" value="Multidrug efflux transporter AcrB transmembrane domain"/>
    <property type="match status" value="1"/>
</dbReference>
<dbReference type="GO" id="GO:0065002">
    <property type="term" value="P:intracellular protein transmembrane transport"/>
    <property type="evidence" value="ECO:0007669"/>
    <property type="project" value="UniProtKB-UniRule"/>
</dbReference>
<comment type="subunit">
    <text evidence="9">Forms a complex with SecD. Part of the essential Sec protein translocation apparatus which comprises SecA, SecYEG and auxiliary proteins SecDF. Other proteins may also be involved.</text>
</comment>
<evidence type="ECO:0000256" key="10">
    <source>
        <dbReference type="SAM" id="MobiDB-lite"/>
    </source>
</evidence>
<comment type="similarity">
    <text evidence="9">Belongs to the SecD/SecF family. SecF subfamily.</text>
</comment>
<name>N0E3Z2_9MICO</name>
<feature type="region of interest" description="Disordered" evidence="10">
    <location>
        <begin position="324"/>
        <end position="408"/>
    </location>
</feature>
<dbReference type="RefSeq" id="WP_010850385.1">
    <property type="nucleotide sequence ID" value="NZ_HF570956.1"/>
</dbReference>
<dbReference type="Pfam" id="PF07549">
    <property type="entry name" value="Sec_GG"/>
    <property type="match status" value="1"/>
</dbReference>
<dbReference type="InterPro" id="IPR005665">
    <property type="entry name" value="SecF_bac"/>
</dbReference>
<dbReference type="GO" id="GO:0006605">
    <property type="term" value="P:protein targeting"/>
    <property type="evidence" value="ECO:0007669"/>
    <property type="project" value="UniProtKB-UniRule"/>
</dbReference>
<keyword evidence="13" id="KW-1185">Reference proteome</keyword>
<keyword evidence="6 9" id="KW-1133">Transmembrane helix</keyword>
<evidence type="ECO:0000256" key="9">
    <source>
        <dbReference type="HAMAP-Rule" id="MF_01464"/>
    </source>
</evidence>
<comment type="subcellular location">
    <subcellularLocation>
        <location evidence="1 9">Cell membrane</location>
        <topology evidence="1 9">Multi-pass membrane protein</topology>
    </subcellularLocation>
</comment>
<feature type="transmembrane region" description="Helical" evidence="9">
    <location>
        <begin position="25"/>
        <end position="43"/>
    </location>
</feature>
<comment type="function">
    <text evidence="9">Part of the Sec protein translocase complex. Interacts with the SecYEG preprotein conducting channel. SecDF uses the proton motive force (PMF) to complete protein translocation after the ATP-dependent function of SecA.</text>
</comment>
<keyword evidence="4 9" id="KW-0812">Transmembrane</keyword>
<dbReference type="OrthoDB" id="9774769at2"/>
<evidence type="ECO:0000256" key="2">
    <source>
        <dbReference type="ARBA" id="ARBA00022448"/>
    </source>
</evidence>
<proteinExistence type="inferred from homology"/>
<dbReference type="eggNOG" id="COG0341">
    <property type="taxonomic scope" value="Bacteria"/>
</dbReference>
<dbReference type="PANTHER" id="PTHR30081:SF8">
    <property type="entry name" value="PROTEIN TRANSLOCASE SUBUNIT SECF"/>
    <property type="match status" value="1"/>
</dbReference>
<feature type="compositionally biased region" description="Low complexity" evidence="10">
    <location>
        <begin position="324"/>
        <end position="333"/>
    </location>
</feature>
<evidence type="ECO:0000259" key="11">
    <source>
        <dbReference type="Pfam" id="PF02355"/>
    </source>
</evidence>
<evidence type="ECO:0000256" key="7">
    <source>
        <dbReference type="ARBA" id="ARBA00023010"/>
    </source>
</evidence>
<reference evidence="12 13" key="1">
    <citation type="journal article" date="2013" name="ISME J.">
        <title>A metabolic model for members of the genus Tetrasphaera involved in enhanced biological phosphorus removal.</title>
        <authorList>
            <person name="Kristiansen R."/>
            <person name="Nguyen H.T.T."/>
            <person name="Saunders A.M."/>
            <person name="Nielsen J.L."/>
            <person name="Wimmer R."/>
            <person name="Le V.Q."/>
            <person name="McIlroy S.J."/>
            <person name="Petrovski S."/>
            <person name="Seviour R.J."/>
            <person name="Calteau A."/>
            <person name="Nielsen K.L."/>
            <person name="Nielsen P.H."/>
        </authorList>
    </citation>
    <scope>NUCLEOTIDE SEQUENCE [LARGE SCALE GENOMIC DNA]</scope>
    <source>
        <strain evidence="12 13">Lp2</strain>
    </source>
</reference>
<evidence type="ECO:0000256" key="6">
    <source>
        <dbReference type="ARBA" id="ARBA00022989"/>
    </source>
</evidence>
<accession>N0E3Z2</accession>
<evidence type="ECO:0000256" key="4">
    <source>
        <dbReference type="ARBA" id="ARBA00022692"/>
    </source>
</evidence>
<evidence type="ECO:0000256" key="1">
    <source>
        <dbReference type="ARBA" id="ARBA00004651"/>
    </source>
</evidence>
<organism evidence="12 13">
    <name type="scientific">Phycicoccus elongatus Lp2</name>
    <dbReference type="NCBI Taxonomy" id="1193181"/>
    <lineage>
        <taxon>Bacteria</taxon>
        <taxon>Bacillati</taxon>
        <taxon>Actinomycetota</taxon>
        <taxon>Actinomycetes</taxon>
        <taxon>Micrococcales</taxon>
        <taxon>Intrasporangiaceae</taxon>
        <taxon>Phycicoccus</taxon>
    </lineage>
</organism>
<feature type="domain" description="Protein export membrane protein SecD/SecF C-terminal" evidence="11">
    <location>
        <begin position="115"/>
        <end position="307"/>
    </location>
</feature>
<feature type="transmembrane region" description="Helical" evidence="9">
    <location>
        <begin position="193"/>
        <end position="210"/>
    </location>
</feature>
<feature type="transmembrane region" description="Helical" evidence="9">
    <location>
        <begin position="143"/>
        <end position="162"/>
    </location>
</feature>
<dbReference type="InterPro" id="IPR048634">
    <property type="entry name" value="SecD_SecF_C"/>
</dbReference>
<keyword evidence="8 9" id="KW-0472">Membrane</keyword>
<dbReference type="EMBL" id="CAIZ01000129">
    <property type="protein sequence ID" value="CCH70536.1"/>
    <property type="molecule type" value="Genomic_DNA"/>
</dbReference>
<dbReference type="AlphaFoldDB" id="N0E3Z2"/>
<evidence type="ECO:0000313" key="12">
    <source>
        <dbReference type="EMBL" id="CCH70536.1"/>
    </source>
</evidence>
<dbReference type="Pfam" id="PF02355">
    <property type="entry name" value="SecD_SecF_C"/>
    <property type="match status" value="1"/>
</dbReference>
<evidence type="ECO:0000256" key="8">
    <source>
        <dbReference type="ARBA" id="ARBA00023136"/>
    </source>
</evidence>
<dbReference type="STRING" id="1193181.BN10_590053"/>
<feature type="transmembrane region" description="Helical" evidence="9">
    <location>
        <begin position="279"/>
        <end position="303"/>
    </location>
</feature>
<gene>
    <name evidence="9 12" type="primary">secF</name>
    <name evidence="12" type="ORF">BN10_590053</name>
</gene>
<dbReference type="HOGENOM" id="CLU_050012_2_0_11"/>
<dbReference type="InterPro" id="IPR022645">
    <property type="entry name" value="SecD/SecF_bac"/>
</dbReference>
<dbReference type="Proteomes" id="UP000013167">
    <property type="component" value="Unassembled WGS sequence"/>
</dbReference>
<feature type="compositionally biased region" description="Basic residues" evidence="10">
    <location>
        <begin position="399"/>
        <end position="408"/>
    </location>
</feature>
<keyword evidence="5 9" id="KW-0653">Protein transport</keyword>
<keyword evidence="7 9" id="KW-0811">Translocation</keyword>